<keyword evidence="1" id="KW-0808">Transferase</keyword>
<dbReference type="CDD" id="cd03809">
    <property type="entry name" value="GT4_MtfB-like"/>
    <property type="match status" value="1"/>
</dbReference>
<dbReference type="Pfam" id="PF13439">
    <property type="entry name" value="Glyco_transf_4"/>
    <property type="match status" value="1"/>
</dbReference>
<dbReference type="GO" id="GO:0016757">
    <property type="term" value="F:glycosyltransferase activity"/>
    <property type="evidence" value="ECO:0007669"/>
    <property type="project" value="InterPro"/>
</dbReference>
<dbReference type="SUPFAM" id="SSF53756">
    <property type="entry name" value="UDP-Glycosyltransferase/glycogen phosphorylase"/>
    <property type="match status" value="1"/>
</dbReference>
<dbReference type="Gene3D" id="3.40.50.2000">
    <property type="entry name" value="Glycogen Phosphorylase B"/>
    <property type="match status" value="2"/>
</dbReference>
<dbReference type="EMBL" id="CP012508">
    <property type="protein sequence ID" value="ALB21300.1"/>
    <property type="molecule type" value="Genomic_DNA"/>
</dbReference>
<dbReference type="AlphaFoldDB" id="A0A1L6TFZ2"/>
<dbReference type="GO" id="GO:0009103">
    <property type="term" value="P:lipopolysaccharide biosynthetic process"/>
    <property type="evidence" value="ECO:0007669"/>
    <property type="project" value="TreeGrafter"/>
</dbReference>
<evidence type="ECO:0000313" key="2">
    <source>
        <dbReference type="Proteomes" id="UP000029558"/>
    </source>
</evidence>
<reference evidence="1 2" key="1">
    <citation type="journal article" date="2014" name="Genome Announc.">
        <title>Comparative Genome Analysis of Two Isolates of the Fish Pathogen Piscirickettsia salmonis from Different Hosts Reveals Major Differences in Virulence-Associated Secretion Systems.</title>
        <authorList>
            <person name="Bohle H."/>
            <person name="Henriquez P."/>
            <person name="Grothusen H."/>
            <person name="Navas E."/>
            <person name="Sandoval A."/>
            <person name="Bustamante F."/>
            <person name="Bustos P."/>
            <person name="Mancilla M."/>
        </authorList>
    </citation>
    <scope>NUCLEOTIDE SEQUENCE [LARGE SCALE GENOMIC DNA]</scope>
    <source>
        <strain evidence="2">B1-32597</strain>
    </source>
</reference>
<dbReference type="PANTHER" id="PTHR46401:SF2">
    <property type="entry name" value="GLYCOSYLTRANSFERASE WBBK-RELATED"/>
    <property type="match status" value="1"/>
</dbReference>
<protein>
    <submittedName>
        <fullName evidence="1">Glycosyl transferase, family 1</fullName>
    </submittedName>
</protein>
<dbReference type="Pfam" id="PF00534">
    <property type="entry name" value="Glycos_transf_1"/>
    <property type="match status" value="1"/>
</dbReference>
<dbReference type="OrthoDB" id="9801609at2"/>
<name>A0A1L6TFZ2_PISSA</name>
<dbReference type="InterPro" id="IPR028098">
    <property type="entry name" value="Glyco_trans_4-like_N"/>
</dbReference>
<sequence length="335" mass="37496">MILFDSRWVGHHGIGRFAKEVFSRLDMECDSRQLSGSPTSPFDPAYLSYVIARRKSELFFSPGFNPPLMTKQPFIFTVHDLMHLKIKGEAGLLKKQYYEKIVKPAIHRAKRVLTVSDHAKADILEWAALHDGSKVIVVGNGVDSSFSSEGECFQANTDYLLYIGNRKVHKNIDVLLEGFARSKAYPNTKLLLSGKKDTEITDKILRLNIAEHVDFLGFIEEEKLPSIYRGAKALIIPSLYEGFGLPALEAMACGTPVISSNSASLPEVVGDAGLLFDPSSSSELSQHIDNLMASEFLYNQCIQRGLERAKLFTWENVAFKVNYILQEILKSRCSE</sequence>
<accession>A0A1L6TFZ2</accession>
<organism evidence="1 2">
    <name type="scientific">Piscirickettsia salmonis</name>
    <dbReference type="NCBI Taxonomy" id="1238"/>
    <lineage>
        <taxon>Bacteria</taxon>
        <taxon>Pseudomonadati</taxon>
        <taxon>Pseudomonadota</taxon>
        <taxon>Gammaproteobacteria</taxon>
        <taxon>Thiotrichales</taxon>
        <taxon>Piscirickettsiaceae</taxon>
        <taxon>Piscirickettsia</taxon>
    </lineage>
</organism>
<dbReference type="InterPro" id="IPR001296">
    <property type="entry name" value="Glyco_trans_1"/>
</dbReference>
<evidence type="ECO:0000313" key="1">
    <source>
        <dbReference type="EMBL" id="ALB21300.1"/>
    </source>
</evidence>
<dbReference type="PANTHER" id="PTHR46401">
    <property type="entry name" value="GLYCOSYLTRANSFERASE WBBK-RELATED"/>
    <property type="match status" value="1"/>
</dbReference>
<dbReference type="RefSeq" id="WP_027242700.1">
    <property type="nucleotide sequence ID" value="NZ_CP012508.1"/>
</dbReference>
<proteinExistence type="predicted"/>
<gene>
    <name evidence="1" type="ORF">KU39_114</name>
</gene>
<dbReference type="Proteomes" id="UP000029558">
    <property type="component" value="Chromosome"/>
</dbReference>